<dbReference type="AlphaFoldDB" id="A0A1X2HQ91"/>
<name>A0A1X2HQ91_SYNRA</name>
<keyword evidence="5 7" id="KW-1133">Transmembrane helix</keyword>
<evidence type="ECO:0000256" key="7">
    <source>
        <dbReference type="SAM" id="Phobius"/>
    </source>
</evidence>
<accession>A0A1X2HQ91</accession>
<dbReference type="Pfam" id="PF13450">
    <property type="entry name" value="NAD_binding_8"/>
    <property type="match status" value="1"/>
</dbReference>
<protein>
    <submittedName>
        <fullName evidence="9">Per1-like-domain-containing protein</fullName>
    </submittedName>
</protein>
<dbReference type="GO" id="GO:0005789">
    <property type="term" value="C:endoplasmic reticulum membrane"/>
    <property type="evidence" value="ECO:0007669"/>
    <property type="project" value="TreeGrafter"/>
</dbReference>
<evidence type="ECO:0000313" key="10">
    <source>
        <dbReference type="Proteomes" id="UP000242180"/>
    </source>
</evidence>
<feature type="transmembrane region" description="Helical" evidence="7">
    <location>
        <begin position="509"/>
        <end position="528"/>
    </location>
</feature>
<feature type="transmembrane region" description="Helical" evidence="7">
    <location>
        <begin position="571"/>
        <end position="589"/>
    </location>
</feature>
<dbReference type="PANTHER" id="PTHR13148">
    <property type="entry name" value="PER1-RELATED"/>
    <property type="match status" value="1"/>
</dbReference>
<keyword evidence="10" id="KW-1185">Reference proteome</keyword>
<comment type="subcellular location">
    <subcellularLocation>
        <location evidence="1">Endomembrane system</location>
        <topology evidence="1">Multi-pass membrane protein</topology>
    </subcellularLocation>
</comment>
<dbReference type="EMBL" id="MCGN01000002">
    <property type="protein sequence ID" value="ORZ01554.1"/>
    <property type="molecule type" value="Genomic_DNA"/>
</dbReference>
<dbReference type="PANTHER" id="PTHR13148:SF0">
    <property type="entry name" value="POST-GPI ATTACHMENT TO PROTEINS FACTOR 3"/>
    <property type="match status" value="1"/>
</dbReference>
<feature type="transmembrane region" description="Helical" evidence="7">
    <location>
        <begin position="548"/>
        <end position="564"/>
    </location>
</feature>
<evidence type="ECO:0000256" key="4">
    <source>
        <dbReference type="ARBA" id="ARBA00022729"/>
    </source>
</evidence>
<gene>
    <name evidence="9" type="ORF">BCR43DRAFT_522385</name>
</gene>
<feature type="transmembrane region" description="Helical" evidence="7">
    <location>
        <begin position="155"/>
        <end position="175"/>
    </location>
</feature>
<dbReference type="Gene3D" id="3.50.50.60">
    <property type="entry name" value="FAD/NAD(P)-binding domain"/>
    <property type="match status" value="2"/>
</dbReference>
<keyword evidence="2" id="KW-0337">GPI-anchor biosynthesis</keyword>
<evidence type="ECO:0000259" key="8">
    <source>
        <dbReference type="Pfam" id="PF01593"/>
    </source>
</evidence>
<dbReference type="STRING" id="13706.A0A1X2HQ91"/>
<organism evidence="9 10">
    <name type="scientific">Syncephalastrum racemosum</name>
    <name type="common">Filamentous fungus</name>
    <dbReference type="NCBI Taxonomy" id="13706"/>
    <lineage>
        <taxon>Eukaryota</taxon>
        <taxon>Fungi</taxon>
        <taxon>Fungi incertae sedis</taxon>
        <taxon>Mucoromycota</taxon>
        <taxon>Mucoromycotina</taxon>
        <taxon>Mucoromycetes</taxon>
        <taxon>Mucorales</taxon>
        <taxon>Syncephalastraceae</taxon>
        <taxon>Syncephalastrum</taxon>
    </lineage>
</organism>
<dbReference type="Pfam" id="PF04080">
    <property type="entry name" value="Per1"/>
    <property type="match status" value="1"/>
</dbReference>
<dbReference type="OMA" id="VRIFRIH"/>
<reference evidence="9 10" key="1">
    <citation type="submission" date="2016-07" db="EMBL/GenBank/DDBJ databases">
        <title>Pervasive Adenine N6-methylation of Active Genes in Fungi.</title>
        <authorList>
            <consortium name="DOE Joint Genome Institute"/>
            <person name="Mondo S.J."/>
            <person name="Dannebaum R.O."/>
            <person name="Kuo R.C."/>
            <person name="Labutti K."/>
            <person name="Haridas S."/>
            <person name="Kuo A."/>
            <person name="Salamov A."/>
            <person name="Ahrendt S.R."/>
            <person name="Lipzen A."/>
            <person name="Sullivan W."/>
            <person name="Andreopoulos W.B."/>
            <person name="Clum A."/>
            <person name="Lindquist E."/>
            <person name="Daum C."/>
            <person name="Ramamoorthy G.K."/>
            <person name="Gryganskyi A."/>
            <person name="Culley D."/>
            <person name="Magnuson J.K."/>
            <person name="James T.Y."/>
            <person name="O'Malley M.A."/>
            <person name="Stajich J.E."/>
            <person name="Spatafora J.W."/>
            <person name="Visel A."/>
            <person name="Grigoriev I.V."/>
        </authorList>
    </citation>
    <scope>NUCLEOTIDE SEQUENCE [LARGE SCALE GENOMIC DNA]</scope>
    <source>
        <strain evidence="9 10">NRRL 2496</strain>
    </source>
</reference>
<dbReference type="Gene3D" id="1.10.405.20">
    <property type="match status" value="1"/>
</dbReference>
<evidence type="ECO:0000256" key="5">
    <source>
        <dbReference type="ARBA" id="ARBA00022989"/>
    </source>
</evidence>
<evidence type="ECO:0000256" key="6">
    <source>
        <dbReference type="ARBA" id="ARBA00023136"/>
    </source>
</evidence>
<evidence type="ECO:0000256" key="3">
    <source>
        <dbReference type="ARBA" id="ARBA00022692"/>
    </source>
</evidence>
<evidence type="ECO:0000256" key="1">
    <source>
        <dbReference type="ARBA" id="ARBA00004127"/>
    </source>
</evidence>
<dbReference type="Proteomes" id="UP000242180">
    <property type="component" value="Unassembled WGS sequence"/>
</dbReference>
<sequence length="701" mass="79924">MADDARRTVKVAVIGSGLAGLSSAYMLSQANDPNVHFEPHLFEKNQELGMDAASITTPTNFRIDVPMRSFMSGYYSHLMRLYEHLKIPVLPAKFSFGWYDIQSPTRTEITIPASEMAAHTKHRSHLLYSGSRTIGMLESSSELFSDTFKHVIMGWWRLYVVAVSYLWLMAFALWLHHRGHLRNKNHSVTQLTLGQWFQKHSFHPYFVHQVFVPLFAAVCTNTWTAMLNYPAADVLEYMAMGLFQESYVVSGGVRQVVGRLASPLKHVHLDTHITGIQRRSDDNAIVLQDQHGRTYEFDHVIFATQGNQAACIIETSAEASLCKTMETTVACLKRFEYEVAVVVNHTDTRLLPDNRSHWRALNLARLDERVRPTGKSKFMISKPHDTTMTTHVLNKTHTFDDATPTYLQTTNPNLAPDPEKVLSVSWFERATVTMASKNALETGLFDDCQYQCMFSVLDTIPQVYQFHGKWPFTRLLGMQEPASVLFSVLNGLVHYHFYRRLQQAMPSTYSLRAVYLATPIVALNTWVWSSVFHMRDKPLTEKLDYFSAGGYILYCLFLGLVRIFRIHRYGPLATVCLVLFTAHCTYLSTADSFNYGYNMTACITIGTLQTSLWLFWSILQYTDAFGDPARRPFAWRAGLSVVLISLAMGLEVFDFPPWLFIIDAHSLWHASTVFITPLFYSFLLKDVQVDVGYTRSSKALD</sequence>
<evidence type="ECO:0000256" key="2">
    <source>
        <dbReference type="ARBA" id="ARBA00022502"/>
    </source>
</evidence>
<keyword evidence="4" id="KW-0732">Signal</keyword>
<dbReference type="InterPro" id="IPR036188">
    <property type="entry name" value="FAD/NAD-bd_sf"/>
</dbReference>
<feature type="transmembrane region" description="Helical" evidence="7">
    <location>
        <begin position="665"/>
        <end position="684"/>
    </location>
</feature>
<dbReference type="Pfam" id="PF01593">
    <property type="entry name" value="Amino_oxidase"/>
    <property type="match status" value="1"/>
</dbReference>
<feature type="transmembrane region" description="Helical" evidence="7">
    <location>
        <begin position="633"/>
        <end position="653"/>
    </location>
</feature>
<evidence type="ECO:0000313" key="9">
    <source>
        <dbReference type="EMBL" id="ORZ01554.1"/>
    </source>
</evidence>
<keyword evidence="3 7" id="KW-0812">Transmembrane</keyword>
<proteinExistence type="predicted"/>
<dbReference type="InterPro" id="IPR007217">
    <property type="entry name" value="Per1-like"/>
</dbReference>
<dbReference type="SUPFAM" id="SSF51905">
    <property type="entry name" value="FAD/NAD(P)-binding domain"/>
    <property type="match status" value="1"/>
</dbReference>
<dbReference type="GO" id="GO:0016491">
    <property type="term" value="F:oxidoreductase activity"/>
    <property type="evidence" value="ECO:0007669"/>
    <property type="project" value="InterPro"/>
</dbReference>
<comment type="caution">
    <text evidence="9">The sequence shown here is derived from an EMBL/GenBank/DDBJ whole genome shotgun (WGS) entry which is preliminary data.</text>
</comment>
<keyword evidence="6 7" id="KW-0472">Membrane</keyword>
<dbReference type="InParanoid" id="A0A1X2HQ91"/>
<dbReference type="GO" id="GO:0006506">
    <property type="term" value="P:GPI anchor biosynthetic process"/>
    <property type="evidence" value="ECO:0007669"/>
    <property type="project" value="UniProtKB-KW"/>
</dbReference>
<dbReference type="GO" id="GO:0016788">
    <property type="term" value="F:hydrolase activity, acting on ester bonds"/>
    <property type="evidence" value="ECO:0007669"/>
    <property type="project" value="TreeGrafter"/>
</dbReference>
<dbReference type="InterPro" id="IPR002937">
    <property type="entry name" value="Amino_oxidase"/>
</dbReference>
<feature type="transmembrane region" description="Helical" evidence="7">
    <location>
        <begin position="595"/>
        <end position="621"/>
    </location>
</feature>
<feature type="domain" description="Amine oxidase" evidence="8">
    <location>
        <begin position="237"/>
        <end position="390"/>
    </location>
</feature>
<dbReference type="OrthoDB" id="5977668at2759"/>